<evidence type="ECO:0000256" key="3">
    <source>
        <dbReference type="ARBA" id="ARBA00012856"/>
    </source>
</evidence>
<comment type="pathway">
    <text evidence="1 8">Cofactor biosynthesis; tetrahydrofolate biosynthesis; 5,6,7,8-tetrahydrofolate from 7,8-dihydrofolate: step 1/1.</text>
</comment>
<keyword evidence="12" id="KW-1185">Reference proteome</keyword>
<proteinExistence type="inferred from homology"/>
<dbReference type="EC" id="1.5.1.3" evidence="3 8"/>
<dbReference type="InterPro" id="IPR001796">
    <property type="entry name" value="DHFR_dom"/>
</dbReference>
<dbReference type="Proteomes" id="UP000009011">
    <property type="component" value="Chromosome"/>
</dbReference>
<dbReference type="AlphaFoldDB" id="I6Z9Z6"/>
<evidence type="ECO:0000256" key="8">
    <source>
        <dbReference type="PIRNR" id="PIRNR000194"/>
    </source>
</evidence>
<dbReference type="STRING" id="1191523.MROS_2725"/>
<dbReference type="EMBL" id="CP003557">
    <property type="protein sequence ID" value="AFN75955.1"/>
    <property type="molecule type" value="Genomic_DNA"/>
</dbReference>
<dbReference type="PROSITE" id="PS51330">
    <property type="entry name" value="DHFR_2"/>
    <property type="match status" value="1"/>
</dbReference>
<keyword evidence="5 8" id="KW-0521">NADP</keyword>
<dbReference type="CDD" id="cd00209">
    <property type="entry name" value="DHFR"/>
    <property type="match status" value="1"/>
</dbReference>
<dbReference type="Pfam" id="PF00186">
    <property type="entry name" value="DHFR_1"/>
    <property type="match status" value="1"/>
</dbReference>
<dbReference type="GO" id="GO:0005829">
    <property type="term" value="C:cytosol"/>
    <property type="evidence" value="ECO:0007669"/>
    <property type="project" value="TreeGrafter"/>
</dbReference>
<dbReference type="eggNOG" id="COG0262">
    <property type="taxonomic scope" value="Bacteria"/>
</dbReference>
<evidence type="ECO:0000256" key="2">
    <source>
        <dbReference type="ARBA" id="ARBA00009539"/>
    </source>
</evidence>
<dbReference type="UniPathway" id="UPA00077">
    <property type="reaction ID" value="UER00158"/>
</dbReference>
<dbReference type="RefSeq" id="WP_014857385.1">
    <property type="nucleotide sequence ID" value="NC_018178.1"/>
</dbReference>
<dbReference type="HOGENOM" id="CLU_043966_5_2_10"/>
<accession>I6Z9Z6</accession>
<dbReference type="KEGG" id="mro:MROS_2725"/>
<dbReference type="PATRIC" id="fig|1191523.3.peg.2863"/>
<dbReference type="GO" id="GO:0004146">
    <property type="term" value="F:dihydrofolate reductase activity"/>
    <property type="evidence" value="ECO:0007669"/>
    <property type="project" value="UniProtKB-EC"/>
</dbReference>
<comment type="similarity">
    <text evidence="2 8 9">Belongs to the dihydrofolate reductase family.</text>
</comment>
<reference evidence="11 12" key="1">
    <citation type="journal article" date="2013" name="PLoS ONE">
        <title>Genomic analysis of Melioribacter roseus, facultatively anaerobic organotrophic bacterium representing a novel deep lineage within Bacteriodetes/Chlorobi group.</title>
        <authorList>
            <person name="Kadnikov V.V."/>
            <person name="Mardanov A.V."/>
            <person name="Podosokorskaya O.A."/>
            <person name="Gavrilov S.N."/>
            <person name="Kublanov I.V."/>
            <person name="Beletsky A.V."/>
            <person name="Bonch-Osmolovskaya E.A."/>
            <person name="Ravin N.V."/>
        </authorList>
    </citation>
    <scope>NUCLEOTIDE SEQUENCE [LARGE SCALE GENOMIC DNA]</scope>
    <source>
        <strain evidence="12">JCM 17771 / P3M-2</strain>
    </source>
</reference>
<evidence type="ECO:0000256" key="1">
    <source>
        <dbReference type="ARBA" id="ARBA00004903"/>
    </source>
</evidence>
<evidence type="ECO:0000256" key="6">
    <source>
        <dbReference type="ARBA" id="ARBA00023002"/>
    </source>
</evidence>
<comment type="function">
    <text evidence="7 8">Key enzyme in folate metabolism. Catalyzes an essential reaction for de novo glycine and purine synthesis, and for DNA precursor synthesis.</text>
</comment>
<dbReference type="PRINTS" id="PR00070">
    <property type="entry name" value="DHFR"/>
</dbReference>
<dbReference type="OrthoDB" id="9804315at2"/>
<evidence type="ECO:0000256" key="4">
    <source>
        <dbReference type="ARBA" id="ARBA00022563"/>
    </source>
</evidence>
<keyword evidence="6 8" id="KW-0560">Oxidoreductase</keyword>
<dbReference type="PANTHER" id="PTHR48069:SF3">
    <property type="entry name" value="DIHYDROFOLATE REDUCTASE"/>
    <property type="match status" value="1"/>
</dbReference>
<dbReference type="GO" id="GO:0046452">
    <property type="term" value="P:dihydrofolate metabolic process"/>
    <property type="evidence" value="ECO:0007669"/>
    <property type="project" value="TreeGrafter"/>
</dbReference>
<dbReference type="PROSITE" id="PS00075">
    <property type="entry name" value="DHFR_1"/>
    <property type="match status" value="1"/>
</dbReference>
<dbReference type="Gene3D" id="3.40.430.10">
    <property type="entry name" value="Dihydrofolate Reductase, subunit A"/>
    <property type="match status" value="1"/>
</dbReference>
<evidence type="ECO:0000313" key="11">
    <source>
        <dbReference type="EMBL" id="AFN75955.1"/>
    </source>
</evidence>
<keyword evidence="4 8" id="KW-0554">One-carbon metabolism</keyword>
<dbReference type="GO" id="GO:0046654">
    <property type="term" value="P:tetrahydrofolate biosynthetic process"/>
    <property type="evidence" value="ECO:0007669"/>
    <property type="project" value="UniProtKB-UniPathway"/>
</dbReference>
<dbReference type="SUPFAM" id="SSF53597">
    <property type="entry name" value="Dihydrofolate reductase-like"/>
    <property type="match status" value="1"/>
</dbReference>
<dbReference type="GO" id="GO:0006730">
    <property type="term" value="P:one-carbon metabolic process"/>
    <property type="evidence" value="ECO:0007669"/>
    <property type="project" value="UniProtKB-KW"/>
</dbReference>
<evidence type="ECO:0000256" key="7">
    <source>
        <dbReference type="ARBA" id="ARBA00025067"/>
    </source>
</evidence>
<evidence type="ECO:0000256" key="9">
    <source>
        <dbReference type="RuleBase" id="RU004474"/>
    </source>
</evidence>
<feature type="domain" description="DHFR" evidence="10">
    <location>
        <begin position="2"/>
        <end position="156"/>
    </location>
</feature>
<dbReference type="GO" id="GO:0046655">
    <property type="term" value="P:folic acid metabolic process"/>
    <property type="evidence" value="ECO:0007669"/>
    <property type="project" value="TreeGrafter"/>
</dbReference>
<organism evidence="11 12">
    <name type="scientific">Melioribacter roseus (strain DSM 23840 / JCM 17771 / VKM B-2668 / P3M-2)</name>
    <dbReference type="NCBI Taxonomy" id="1191523"/>
    <lineage>
        <taxon>Bacteria</taxon>
        <taxon>Pseudomonadati</taxon>
        <taxon>Ignavibacteriota</taxon>
        <taxon>Ignavibacteria</taxon>
        <taxon>Ignavibacteriales</taxon>
        <taxon>Melioribacteraceae</taxon>
        <taxon>Melioribacter</taxon>
    </lineage>
</organism>
<dbReference type="GO" id="GO:0050661">
    <property type="term" value="F:NADP binding"/>
    <property type="evidence" value="ECO:0007669"/>
    <property type="project" value="InterPro"/>
</dbReference>
<dbReference type="InterPro" id="IPR024072">
    <property type="entry name" value="DHFR-like_dom_sf"/>
</dbReference>
<evidence type="ECO:0000259" key="10">
    <source>
        <dbReference type="PROSITE" id="PS51330"/>
    </source>
</evidence>
<evidence type="ECO:0000256" key="5">
    <source>
        <dbReference type="ARBA" id="ARBA00022857"/>
    </source>
</evidence>
<dbReference type="PANTHER" id="PTHR48069">
    <property type="entry name" value="DIHYDROFOLATE REDUCTASE"/>
    <property type="match status" value="1"/>
</dbReference>
<dbReference type="PIRSF" id="PIRSF000194">
    <property type="entry name" value="DHFR"/>
    <property type="match status" value="1"/>
</dbReference>
<protein>
    <recommendedName>
        <fullName evidence="3 8">Dihydrofolate reductase</fullName>
        <ecNumber evidence="3 8">1.5.1.3</ecNumber>
    </recommendedName>
</protein>
<evidence type="ECO:0000313" key="12">
    <source>
        <dbReference type="Proteomes" id="UP000009011"/>
    </source>
</evidence>
<gene>
    <name evidence="11" type="ordered locus">MROS_2725</name>
</gene>
<sequence length="156" mass="17998">MKIIIIAAKSKNNVIGNKGLLPWHSSEELSHFKSTTDGCPVVMGRKTRESLKRPLENRLNIILTRNKNYKTNAADSVVLSGVDEVLEHCKDYEKIFIIGGKQVYEAFIDLADEMIISEMKFDAEGDTYFPDFNREDWTATKKEFNDFVLYHYIRIT</sequence>
<dbReference type="InterPro" id="IPR012259">
    <property type="entry name" value="DHFR"/>
</dbReference>
<comment type="catalytic activity">
    <reaction evidence="8">
        <text>(6S)-5,6,7,8-tetrahydrofolate + NADP(+) = 7,8-dihydrofolate + NADPH + H(+)</text>
        <dbReference type="Rhea" id="RHEA:15009"/>
        <dbReference type="ChEBI" id="CHEBI:15378"/>
        <dbReference type="ChEBI" id="CHEBI:57451"/>
        <dbReference type="ChEBI" id="CHEBI:57453"/>
        <dbReference type="ChEBI" id="CHEBI:57783"/>
        <dbReference type="ChEBI" id="CHEBI:58349"/>
        <dbReference type="EC" id="1.5.1.3"/>
    </reaction>
</comment>
<name>I6Z9Z6_MELRP</name>
<dbReference type="InterPro" id="IPR017925">
    <property type="entry name" value="DHFR_CS"/>
</dbReference>